<feature type="region of interest" description="Disordered" evidence="1">
    <location>
        <begin position="120"/>
        <end position="176"/>
    </location>
</feature>
<proteinExistence type="predicted"/>
<feature type="compositionally biased region" description="Low complexity" evidence="1">
    <location>
        <begin position="157"/>
        <end position="170"/>
    </location>
</feature>
<dbReference type="EMBL" id="ML977025">
    <property type="protein sequence ID" value="KAF1950558.1"/>
    <property type="molecule type" value="Genomic_DNA"/>
</dbReference>
<feature type="compositionally biased region" description="Basic and acidic residues" evidence="1">
    <location>
        <begin position="238"/>
        <end position="249"/>
    </location>
</feature>
<feature type="compositionally biased region" description="Pro residues" evidence="1">
    <location>
        <begin position="264"/>
        <end position="274"/>
    </location>
</feature>
<feature type="chain" id="PRO_5025426533" evidence="2">
    <location>
        <begin position="26"/>
        <end position="274"/>
    </location>
</feature>
<dbReference type="Proteomes" id="UP000800035">
    <property type="component" value="Unassembled WGS sequence"/>
</dbReference>
<evidence type="ECO:0000313" key="3">
    <source>
        <dbReference type="EMBL" id="KAF1950558.1"/>
    </source>
</evidence>
<dbReference type="AlphaFoldDB" id="A0A6A5TE21"/>
<gene>
    <name evidence="3" type="ORF">CC80DRAFT_554309</name>
</gene>
<sequence>MAAAPSTTAMVAAILAVIDWNLAHSLTWDDNIEAKAAKLDVGLTMKRIVWRIKHVNKGHTWEGKKTSATAAALNLDVHNAGSQNLTLTSAQRAAIQKARKRLDDANGFTEVLDVKPTVPGGIRTTLNANKRKANDEDDEEQAGEGERPAKSSKVPKAATGTRATRVAGAGQQQTGENPKQIHFAAANESQSPGSSSTETEATSTLQLLETFYTGTRPRLTSRNTRETELQAQVKGLKRQLEEARTRITELEGQQNAERASSPASTPPSPRAPTQ</sequence>
<evidence type="ECO:0000256" key="1">
    <source>
        <dbReference type="SAM" id="MobiDB-lite"/>
    </source>
</evidence>
<evidence type="ECO:0000313" key="4">
    <source>
        <dbReference type="Proteomes" id="UP000800035"/>
    </source>
</evidence>
<feature type="region of interest" description="Disordered" evidence="1">
    <location>
        <begin position="210"/>
        <end position="274"/>
    </location>
</feature>
<evidence type="ECO:0000256" key="2">
    <source>
        <dbReference type="SAM" id="SignalP"/>
    </source>
</evidence>
<name>A0A6A5TE21_9PLEO</name>
<reference evidence="3" key="1">
    <citation type="journal article" date="2020" name="Stud. Mycol.">
        <title>101 Dothideomycetes genomes: a test case for predicting lifestyles and emergence of pathogens.</title>
        <authorList>
            <person name="Haridas S."/>
            <person name="Albert R."/>
            <person name="Binder M."/>
            <person name="Bloem J."/>
            <person name="Labutti K."/>
            <person name="Salamov A."/>
            <person name="Andreopoulos B."/>
            <person name="Baker S."/>
            <person name="Barry K."/>
            <person name="Bills G."/>
            <person name="Bluhm B."/>
            <person name="Cannon C."/>
            <person name="Castanera R."/>
            <person name="Culley D."/>
            <person name="Daum C."/>
            <person name="Ezra D."/>
            <person name="Gonzalez J."/>
            <person name="Henrissat B."/>
            <person name="Kuo A."/>
            <person name="Liang C."/>
            <person name="Lipzen A."/>
            <person name="Lutzoni F."/>
            <person name="Magnuson J."/>
            <person name="Mondo S."/>
            <person name="Nolan M."/>
            <person name="Ohm R."/>
            <person name="Pangilinan J."/>
            <person name="Park H.-J."/>
            <person name="Ramirez L."/>
            <person name="Alfaro M."/>
            <person name="Sun H."/>
            <person name="Tritt A."/>
            <person name="Yoshinaga Y."/>
            <person name="Zwiers L.-H."/>
            <person name="Turgeon B."/>
            <person name="Goodwin S."/>
            <person name="Spatafora J."/>
            <person name="Crous P."/>
            <person name="Grigoriev I."/>
        </authorList>
    </citation>
    <scope>NUCLEOTIDE SEQUENCE</scope>
    <source>
        <strain evidence="3">CBS 675.92</strain>
    </source>
</reference>
<accession>A0A6A5TE21</accession>
<organism evidence="3 4">
    <name type="scientific">Byssothecium circinans</name>
    <dbReference type="NCBI Taxonomy" id="147558"/>
    <lineage>
        <taxon>Eukaryota</taxon>
        <taxon>Fungi</taxon>
        <taxon>Dikarya</taxon>
        <taxon>Ascomycota</taxon>
        <taxon>Pezizomycotina</taxon>
        <taxon>Dothideomycetes</taxon>
        <taxon>Pleosporomycetidae</taxon>
        <taxon>Pleosporales</taxon>
        <taxon>Massarineae</taxon>
        <taxon>Massarinaceae</taxon>
        <taxon>Byssothecium</taxon>
    </lineage>
</organism>
<feature type="signal peptide" evidence="2">
    <location>
        <begin position="1"/>
        <end position="25"/>
    </location>
</feature>
<keyword evidence="4" id="KW-1185">Reference proteome</keyword>
<protein>
    <submittedName>
        <fullName evidence="3">Uncharacterized protein</fullName>
    </submittedName>
</protein>
<keyword evidence="2" id="KW-0732">Signal</keyword>